<dbReference type="PANTHER" id="PTHR10357:SF216">
    <property type="entry name" value="MALTOOLIGOSYL TREHALOSE SYNTHASE-RELATED"/>
    <property type="match status" value="1"/>
</dbReference>
<evidence type="ECO:0000259" key="1">
    <source>
        <dbReference type="SMART" id="SM00642"/>
    </source>
</evidence>
<name>A0A1N7H638_9NOCA</name>
<dbReference type="AlphaFoldDB" id="A0A1N7H638"/>
<proteinExistence type="predicted"/>
<dbReference type="Gene3D" id="3.30.1590.10">
    <property type="entry name" value="Maltooligosyl trehalose synthase, domain 2"/>
    <property type="match status" value="1"/>
</dbReference>
<evidence type="ECO:0000313" key="2">
    <source>
        <dbReference type="EMBL" id="SIS20309.1"/>
    </source>
</evidence>
<dbReference type="Pfam" id="PF00128">
    <property type="entry name" value="Alpha-amylase"/>
    <property type="match status" value="1"/>
</dbReference>
<dbReference type="STRING" id="1344003.SAMN05445060_3585"/>
<dbReference type="RefSeq" id="WP_076482344.1">
    <property type="nucleotide sequence ID" value="NZ_FTNT01000012.1"/>
</dbReference>
<dbReference type="PANTHER" id="PTHR10357">
    <property type="entry name" value="ALPHA-AMYLASE FAMILY MEMBER"/>
    <property type="match status" value="1"/>
</dbReference>
<reference evidence="2 3" key="1">
    <citation type="submission" date="2017-01" db="EMBL/GenBank/DDBJ databases">
        <authorList>
            <person name="Mah S.A."/>
            <person name="Swanson W.J."/>
            <person name="Moy G.W."/>
            <person name="Vacquier V.D."/>
        </authorList>
    </citation>
    <scope>NUCLEOTIDE SEQUENCE [LARGE SCALE GENOMIC DNA]</scope>
    <source>
        <strain evidence="2 3">CPCC 203464</strain>
    </source>
</reference>
<dbReference type="InterPro" id="IPR013797">
    <property type="entry name" value="Maltooligo_trehalose_synth_4"/>
</dbReference>
<dbReference type="CDD" id="cd11336">
    <property type="entry name" value="AmyAc_MTSase"/>
    <property type="match status" value="1"/>
</dbReference>
<dbReference type="SMART" id="SM00642">
    <property type="entry name" value="Aamy"/>
    <property type="match status" value="1"/>
</dbReference>
<dbReference type="GO" id="GO:0047470">
    <property type="term" value="F:(1,4)-alpha-D-glucan 1-alpha-D-glucosylmutase activity"/>
    <property type="evidence" value="ECO:0007669"/>
    <property type="project" value="TreeGrafter"/>
</dbReference>
<dbReference type="NCBIfam" id="TIGR02401">
    <property type="entry name" value="trehalose_TreY"/>
    <property type="match status" value="1"/>
</dbReference>
<dbReference type="Gene3D" id="1.10.150.200">
    <property type="entry name" value="Maltooligosyl trehalose synthase, domain 3"/>
    <property type="match status" value="1"/>
</dbReference>
<dbReference type="EMBL" id="FTNT01000012">
    <property type="protein sequence ID" value="SIS20309.1"/>
    <property type="molecule type" value="Genomic_DNA"/>
</dbReference>
<dbReference type="Gene3D" id="1.10.10.470">
    <property type="entry name" value="Maltooligosyl trehalose synthase, domain 4"/>
    <property type="match status" value="1"/>
</dbReference>
<dbReference type="OrthoDB" id="9761577at2"/>
<gene>
    <name evidence="2" type="ORF">SAMN05445060_3585</name>
</gene>
<sequence>MPTGPVTATYRLQLNADFTFDDARHQLDHIAGLGVSHLYLSPIQTAVDGSTHGYDWVPPPAVSPVLGGIDGLRALRSAAAERGLGIIVDIVPNHTGVEDPRQNPWWWDVLRHGHDSAFASYFDIDWSSANGADGKLALPVLGGPGDVDALEVFPNAGQTGELGFYEHRFPLAPGTAQGSGAEVHDRQHYRLVPWDSGVIGYRRFFAVNGLAGLRQEDADVYAATHRVVQDLVAEDLVDGIRVDHPDGLTAPVEYLQRLRDTIGPDRLLLIEKILSRGEPLDPSLPVQGTTGYEQLRRVGAVLVDPRGIEELSELHLRVAGDRGDSRWLHDAEHALKLATLHHTFPAELGRLRRSVRAATPDSAVEVTDADLDAALALILAGLGVYRADYPVLGDKLADLVDELRIREPGLADAFAVIGPAVTVPGEASSRLAQVCGAVTAKSVEDCLFYRTARLVSSQEVGGDPGLPAMGLDDFHTANRIRAGQWPSAMTALSTHDTKRDEDVRARIGVLSQVPGRWADVVAQIEDRTPAPDPLTGLFLLQNMFGVWPSDGPVDDDLRTRLHDYATKAIREAGLRTTWTEVDTDFEDATHRWIDAVVDEPGTLGSLVAELAPHWRSDSLTQKALSMLTPGFPDIYQGTEWFTDSLVDPDNRRPVDYTRSVDHPKTRLVTAIATLRRDHPDLFGPGSAYVRLIADGPAADHLIAFGRGAHGAEPAVVFAAPRWTVSLPDLSATTLRLPPGRWRDLLSGNDFDGVVGLSELLAETAPVVLVADTTSGER</sequence>
<dbReference type="InterPro" id="IPR012767">
    <property type="entry name" value="Trehalose_TreY"/>
</dbReference>
<evidence type="ECO:0000313" key="3">
    <source>
        <dbReference type="Proteomes" id="UP000186218"/>
    </source>
</evidence>
<organism evidence="2 3">
    <name type="scientific">Williamsia sterculiae</name>
    <dbReference type="NCBI Taxonomy" id="1344003"/>
    <lineage>
        <taxon>Bacteria</taxon>
        <taxon>Bacillati</taxon>
        <taxon>Actinomycetota</taxon>
        <taxon>Actinomycetes</taxon>
        <taxon>Mycobacteriales</taxon>
        <taxon>Nocardiaceae</taxon>
        <taxon>Williamsia</taxon>
    </lineage>
</organism>
<protein>
    <submittedName>
        <fullName evidence="2">Maltooligosyl trehalose synthase</fullName>
    </submittedName>
</protein>
<dbReference type="InterPro" id="IPR017853">
    <property type="entry name" value="GH"/>
</dbReference>
<dbReference type="GO" id="GO:0030980">
    <property type="term" value="P:alpha-glucan catabolic process"/>
    <property type="evidence" value="ECO:0007669"/>
    <property type="project" value="TreeGrafter"/>
</dbReference>
<dbReference type="InterPro" id="IPR006047">
    <property type="entry name" value="GH13_cat_dom"/>
</dbReference>
<keyword evidence="3" id="KW-1185">Reference proteome</keyword>
<dbReference type="Gene3D" id="3.20.20.80">
    <property type="entry name" value="Glycosidases"/>
    <property type="match status" value="1"/>
</dbReference>
<feature type="domain" description="Glycosyl hydrolase family 13 catalytic" evidence="1">
    <location>
        <begin position="7"/>
        <end position="678"/>
    </location>
</feature>
<accession>A0A1N7H638</accession>
<dbReference type="Proteomes" id="UP000186218">
    <property type="component" value="Unassembled WGS sequence"/>
</dbReference>
<dbReference type="SUPFAM" id="SSF51445">
    <property type="entry name" value="(Trans)glycosidases"/>
    <property type="match status" value="1"/>
</dbReference>
<dbReference type="GO" id="GO:0005992">
    <property type="term" value="P:trehalose biosynthetic process"/>
    <property type="evidence" value="ECO:0007669"/>
    <property type="project" value="TreeGrafter"/>
</dbReference>